<dbReference type="Proteomes" id="UP000054558">
    <property type="component" value="Unassembled WGS sequence"/>
</dbReference>
<comment type="subcellular location">
    <subcellularLocation>
        <location evidence="1">Cytoplasm</location>
    </subcellularLocation>
</comment>
<dbReference type="OMA" id="VMSVLCQ"/>
<dbReference type="PROSITE" id="PS01279">
    <property type="entry name" value="PCMT"/>
    <property type="match status" value="1"/>
</dbReference>
<dbReference type="GO" id="GO:0005737">
    <property type="term" value="C:cytoplasm"/>
    <property type="evidence" value="ECO:0000318"/>
    <property type="project" value="GO_Central"/>
</dbReference>
<dbReference type="GO" id="GO:0032259">
    <property type="term" value="P:methylation"/>
    <property type="evidence" value="ECO:0007669"/>
    <property type="project" value="UniProtKB-KW"/>
</dbReference>
<dbReference type="GO" id="GO:0030091">
    <property type="term" value="P:protein repair"/>
    <property type="evidence" value="ECO:0007669"/>
    <property type="project" value="UniProtKB-ARBA"/>
</dbReference>
<evidence type="ECO:0000256" key="3">
    <source>
        <dbReference type="ARBA" id="ARBA00022490"/>
    </source>
</evidence>
<dbReference type="OrthoDB" id="73890at2759"/>
<feature type="compositionally biased region" description="Basic residues" evidence="9">
    <location>
        <begin position="1"/>
        <end position="13"/>
    </location>
</feature>
<evidence type="ECO:0000256" key="4">
    <source>
        <dbReference type="ARBA" id="ARBA00022603"/>
    </source>
</evidence>
<dbReference type="EC" id="2.1.1.77" evidence="8"/>
<evidence type="ECO:0000256" key="8">
    <source>
        <dbReference type="RuleBase" id="RU003802"/>
    </source>
</evidence>
<dbReference type="FunFam" id="3.40.50.150:FF:000027">
    <property type="entry name" value="Protein-L-isoaspartate O-methyltransferase"/>
    <property type="match status" value="1"/>
</dbReference>
<dbReference type="Gene3D" id="3.40.50.150">
    <property type="entry name" value="Vaccinia Virus protein VP39"/>
    <property type="match status" value="1"/>
</dbReference>
<feature type="region of interest" description="Disordered" evidence="9">
    <location>
        <begin position="1"/>
        <end position="38"/>
    </location>
</feature>
<dbReference type="InterPro" id="IPR000682">
    <property type="entry name" value="PCMT"/>
</dbReference>
<dbReference type="PANTHER" id="PTHR11579:SF0">
    <property type="entry name" value="PROTEIN-L-ISOASPARTATE(D-ASPARTATE) O-METHYLTRANSFERASE"/>
    <property type="match status" value="1"/>
</dbReference>
<keyword evidence="6 8" id="KW-0949">S-adenosyl-L-methionine</keyword>
<keyword evidence="4 8" id="KW-0489">Methyltransferase</keyword>
<evidence type="ECO:0000313" key="10">
    <source>
        <dbReference type="EMBL" id="GAQ85590.1"/>
    </source>
</evidence>
<evidence type="ECO:0000313" key="11">
    <source>
        <dbReference type="Proteomes" id="UP000054558"/>
    </source>
</evidence>
<name>A0A1Y1I3S5_KLENI</name>
<comment type="similarity">
    <text evidence="2 8">Belongs to the methyltransferase superfamily. L-isoaspartyl/D-aspartyl protein methyltransferase family.</text>
</comment>
<dbReference type="InterPro" id="IPR029063">
    <property type="entry name" value="SAM-dependent_MTases_sf"/>
</dbReference>
<evidence type="ECO:0000256" key="7">
    <source>
        <dbReference type="ARBA" id="ARBA00029295"/>
    </source>
</evidence>
<evidence type="ECO:0000256" key="9">
    <source>
        <dbReference type="SAM" id="MobiDB-lite"/>
    </source>
</evidence>
<protein>
    <recommendedName>
        <fullName evidence="8">Protein-L-isoaspartate O-methyltransferase</fullName>
        <ecNumber evidence="8">2.1.1.77</ecNumber>
    </recommendedName>
</protein>
<evidence type="ECO:0000256" key="1">
    <source>
        <dbReference type="ARBA" id="ARBA00004496"/>
    </source>
</evidence>
<proteinExistence type="inferred from homology"/>
<dbReference type="Pfam" id="PF01135">
    <property type="entry name" value="PCMT"/>
    <property type="match status" value="1"/>
</dbReference>
<comment type="catalytic activity">
    <reaction evidence="7 8">
        <text>[protein]-L-isoaspartate + S-adenosyl-L-methionine = [protein]-L-isoaspartate alpha-methyl ester + S-adenosyl-L-homocysteine</text>
        <dbReference type="Rhea" id="RHEA:12705"/>
        <dbReference type="Rhea" id="RHEA-COMP:12143"/>
        <dbReference type="Rhea" id="RHEA-COMP:12144"/>
        <dbReference type="ChEBI" id="CHEBI:57856"/>
        <dbReference type="ChEBI" id="CHEBI:59789"/>
        <dbReference type="ChEBI" id="CHEBI:90596"/>
        <dbReference type="ChEBI" id="CHEBI:90598"/>
        <dbReference type="EC" id="2.1.1.77"/>
    </reaction>
</comment>
<keyword evidence="5 8" id="KW-0808">Transferase</keyword>
<gene>
    <name evidence="10" type="ORF">KFL_002430060</name>
</gene>
<evidence type="ECO:0000256" key="2">
    <source>
        <dbReference type="ARBA" id="ARBA00005369"/>
    </source>
</evidence>
<dbReference type="STRING" id="105231.A0A1Y1I3S5"/>
<reference evidence="10 11" key="1">
    <citation type="journal article" date="2014" name="Nat. Commun.">
        <title>Klebsormidium flaccidum genome reveals primary factors for plant terrestrial adaptation.</title>
        <authorList>
            <person name="Hori K."/>
            <person name="Maruyama F."/>
            <person name="Fujisawa T."/>
            <person name="Togashi T."/>
            <person name="Yamamoto N."/>
            <person name="Seo M."/>
            <person name="Sato S."/>
            <person name="Yamada T."/>
            <person name="Mori H."/>
            <person name="Tajima N."/>
            <person name="Moriyama T."/>
            <person name="Ikeuchi M."/>
            <person name="Watanabe M."/>
            <person name="Wada H."/>
            <person name="Kobayashi K."/>
            <person name="Saito M."/>
            <person name="Masuda T."/>
            <person name="Sasaki-Sekimoto Y."/>
            <person name="Mashiguchi K."/>
            <person name="Awai K."/>
            <person name="Shimojima M."/>
            <person name="Masuda S."/>
            <person name="Iwai M."/>
            <person name="Nobusawa T."/>
            <person name="Narise T."/>
            <person name="Kondo S."/>
            <person name="Saito H."/>
            <person name="Sato R."/>
            <person name="Murakawa M."/>
            <person name="Ihara Y."/>
            <person name="Oshima-Yamada Y."/>
            <person name="Ohtaka K."/>
            <person name="Satoh M."/>
            <person name="Sonobe K."/>
            <person name="Ishii M."/>
            <person name="Ohtani R."/>
            <person name="Kanamori-Sato M."/>
            <person name="Honoki R."/>
            <person name="Miyazaki D."/>
            <person name="Mochizuki H."/>
            <person name="Umetsu J."/>
            <person name="Higashi K."/>
            <person name="Shibata D."/>
            <person name="Kamiya Y."/>
            <person name="Sato N."/>
            <person name="Nakamura Y."/>
            <person name="Tabata S."/>
            <person name="Ida S."/>
            <person name="Kurokawa K."/>
            <person name="Ohta H."/>
        </authorList>
    </citation>
    <scope>NUCLEOTIDE SEQUENCE [LARGE SCALE GENOMIC DNA]</scope>
    <source>
        <strain evidence="10 11">NIES-2285</strain>
    </source>
</reference>
<organism evidence="10 11">
    <name type="scientific">Klebsormidium nitens</name>
    <name type="common">Green alga</name>
    <name type="synonym">Ulothrix nitens</name>
    <dbReference type="NCBI Taxonomy" id="105231"/>
    <lineage>
        <taxon>Eukaryota</taxon>
        <taxon>Viridiplantae</taxon>
        <taxon>Streptophyta</taxon>
        <taxon>Klebsormidiophyceae</taxon>
        <taxon>Klebsormidiales</taxon>
        <taxon>Klebsormidiaceae</taxon>
        <taxon>Klebsormidium</taxon>
    </lineage>
</organism>
<dbReference type="EMBL" id="DF237192">
    <property type="protein sequence ID" value="GAQ85590.1"/>
    <property type="molecule type" value="Genomic_DNA"/>
</dbReference>
<dbReference type="NCBIfam" id="TIGR00080">
    <property type="entry name" value="pimt"/>
    <property type="match status" value="1"/>
</dbReference>
<dbReference type="SUPFAM" id="SSF53335">
    <property type="entry name" value="S-adenosyl-L-methionine-dependent methyltransferases"/>
    <property type="match status" value="1"/>
</dbReference>
<evidence type="ECO:0000256" key="6">
    <source>
        <dbReference type="ARBA" id="ARBA00022691"/>
    </source>
</evidence>
<dbReference type="GO" id="GO:0004719">
    <property type="term" value="F:protein-L-isoaspartate (D-aspartate) O-methyltransferase activity"/>
    <property type="evidence" value="ECO:0000318"/>
    <property type="project" value="GO_Central"/>
</dbReference>
<keyword evidence="3" id="KW-0963">Cytoplasm</keyword>
<dbReference type="CDD" id="cd02440">
    <property type="entry name" value="AdoMet_MTases"/>
    <property type="match status" value="1"/>
</dbReference>
<dbReference type="AlphaFoldDB" id="A0A1Y1I3S5"/>
<keyword evidence="11" id="KW-1185">Reference proteome</keyword>
<accession>A0A1Y1I3S5</accession>
<evidence type="ECO:0000256" key="5">
    <source>
        <dbReference type="ARBA" id="ARBA00022679"/>
    </source>
</evidence>
<dbReference type="PANTHER" id="PTHR11579">
    <property type="entry name" value="PROTEIN-L-ISOASPARTATE O-METHYLTRANSFERASE"/>
    <property type="match status" value="1"/>
</dbReference>
<sequence length="289" mass="31117">MGNFLRKARRAPKRGVQERRTFDGEGSLIQGSTHGPHVSKAEAPTFKMAFFMRASGASNAELISRMRAMGSIKSGRVADVMTAVDRGLFVPSDEEPYFDVPQPIGYNATISAPHMHAHCLDLLEDRLQPGARALDVGSGTGYLTACFGMMVDGKGGKAVGVEHIKVTSLLAELTESSKSNVRKSAAGHLLDKGVIELHTGDGRKGWPTAAPYDVIHVGAAASGTPRELLQQLKPGGRMVCPVGDALDQHLMVYDKSPTGDSIRERAATAVRYVPLIDEKDQRNRRPGLF</sequence>